<accession>A0ABV4IAM9</accession>
<proteinExistence type="predicted"/>
<evidence type="ECO:0000256" key="1">
    <source>
        <dbReference type="SAM" id="SignalP"/>
    </source>
</evidence>
<gene>
    <name evidence="2" type="ORF">ACBP88_00530</name>
</gene>
<organism evidence="2 3">
    <name type="scientific">Comamonas jiangduensis</name>
    <dbReference type="NCBI Taxonomy" id="1194168"/>
    <lineage>
        <taxon>Bacteria</taxon>
        <taxon>Pseudomonadati</taxon>
        <taxon>Pseudomonadota</taxon>
        <taxon>Betaproteobacteria</taxon>
        <taxon>Burkholderiales</taxon>
        <taxon>Comamonadaceae</taxon>
        <taxon>Comamonas</taxon>
    </lineage>
</organism>
<keyword evidence="1" id="KW-0732">Signal</keyword>
<keyword evidence="3" id="KW-1185">Reference proteome</keyword>
<feature type="chain" id="PRO_5046357943" evidence="1">
    <location>
        <begin position="25"/>
        <end position="73"/>
    </location>
</feature>
<feature type="signal peptide" evidence="1">
    <location>
        <begin position="1"/>
        <end position="24"/>
    </location>
</feature>
<dbReference type="RefSeq" id="WP_370890089.1">
    <property type="nucleotide sequence ID" value="NZ_JBGJLR010000001.1"/>
</dbReference>
<evidence type="ECO:0000313" key="2">
    <source>
        <dbReference type="EMBL" id="MEZ2737954.1"/>
    </source>
</evidence>
<reference evidence="2 3" key="1">
    <citation type="submission" date="2024-08" db="EMBL/GenBank/DDBJ databases">
        <authorList>
            <person name="Feng Z."/>
            <person name="Ronholm J."/>
        </authorList>
    </citation>
    <scope>NUCLEOTIDE SEQUENCE [LARGE SCALE GENOMIC DNA]</scope>
    <source>
        <strain evidence="2 3">4-AB0-8</strain>
    </source>
</reference>
<comment type="caution">
    <text evidence="2">The sequence shown here is derived from an EMBL/GenBank/DDBJ whole genome shotgun (WGS) entry which is preliminary data.</text>
</comment>
<sequence length="73" mass="7818">MQSLNVRNAGLAVALLVGALSAGAAPASWFWWASKLDGQRVCAQFMPAQGWRKAEGPFHNAQCLPGRGVIQPR</sequence>
<dbReference type="Proteomes" id="UP001567350">
    <property type="component" value="Unassembled WGS sequence"/>
</dbReference>
<name>A0ABV4IAM9_9BURK</name>
<protein>
    <submittedName>
        <fullName evidence="2">Uncharacterized protein</fullName>
    </submittedName>
</protein>
<dbReference type="EMBL" id="JBGJLR010000001">
    <property type="protein sequence ID" value="MEZ2737954.1"/>
    <property type="molecule type" value="Genomic_DNA"/>
</dbReference>
<evidence type="ECO:0000313" key="3">
    <source>
        <dbReference type="Proteomes" id="UP001567350"/>
    </source>
</evidence>